<dbReference type="EMBL" id="JAVYJV010000015">
    <property type="protein sequence ID" value="KAK4352211.1"/>
    <property type="molecule type" value="Genomic_DNA"/>
</dbReference>
<accession>A0AAE1V6G1</accession>
<proteinExistence type="predicted"/>
<comment type="caution">
    <text evidence="1">The sequence shown here is derived from an EMBL/GenBank/DDBJ whole genome shotgun (WGS) entry which is preliminary data.</text>
</comment>
<gene>
    <name evidence="1" type="ORF">RND71_027729</name>
</gene>
<protein>
    <submittedName>
        <fullName evidence="1">Uncharacterized protein</fullName>
    </submittedName>
</protein>
<evidence type="ECO:0000313" key="1">
    <source>
        <dbReference type="EMBL" id="KAK4352211.1"/>
    </source>
</evidence>
<evidence type="ECO:0000313" key="2">
    <source>
        <dbReference type="Proteomes" id="UP001291623"/>
    </source>
</evidence>
<dbReference type="Proteomes" id="UP001291623">
    <property type="component" value="Unassembled WGS sequence"/>
</dbReference>
<name>A0AAE1V6G1_9SOLA</name>
<reference evidence="1" key="1">
    <citation type="submission" date="2023-12" db="EMBL/GenBank/DDBJ databases">
        <title>Genome assembly of Anisodus tanguticus.</title>
        <authorList>
            <person name="Wang Y.-J."/>
        </authorList>
    </citation>
    <scope>NUCLEOTIDE SEQUENCE</scope>
    <source>
        <strain evidence="1">KB-2021</strain>
        <tissue evidence="1">Leaf</tissue>
    </source>
</reference>
<keyword evidence="2" id="KW-1185">Reference proteome</keyword>
<sequence>MKKEKKRRVFALFCLVSFLLIDNYNKDLTVRGDMDIFSFISTLFLWSKEP</sequence>
<dbReference type="AlphaFoldDB" id="A0AAE1V6G1"/>
<organism evidence="1 2">
    <name type="scientific">Anisodus tanguticus</name>
    <dbReference type="NCBI Taxonomy" id="243964"/>
    <lineage>
        <taxon>Eukaryota</taxon>
        <taxon>Viridiplantae</taxon>
        <taxon>Streptophyta</taxon>
        <taxon>Embryophyta</taxon>
        <taxon>Tracheophyta</taxon>
        <taxon>Spermatophyta</taxon>
        <taxon>Magnoliopsida</taxon>
        <taxon>eudicotyledons</taxon>
        <taxon>Gunneridae</taxon>
        <taxon>Pentapetalae</taxon>
        <taxon>asterids</taxon>
        <taxon>lamiids</taxon>
        <taxon>Solanales</taxon>
        <taxon>Solanaceae</taxon>
        <taxon>Solanoideae</taxon>
        <taxon>Hyoscyameae</taxon>
        <taxon>Anisodus</taxon>
    </lineage>
</organism>